<dbReference type="InterPro" id="IPR011989">
    <property type="entry name" value="ARM-like"/>
</dbReference>
<protein>
    <recommendedName>
        <fullName evidence="3">HEAT repeat domain-containing protein</fullName>
    </recommendedName>
</protein>
<dbReference type="OrthoDB" id="287300at2"/>
<dbReference type="RefSeq" id="WP_145370334.1">
    <property type="nucleotide sequence ID" value="NZ_CP036275.1"/>
</dbReference>
<accession>A0A517Z9I7</accession>
<organism evidence="1 2">
    <name type="scientific">Maioricimonas rarisocia</name>
    <dbReference type="NCBI Taxonomy" id="2528026"/>
    <lineage>
        <taxon>Bacteria</taxon>
        <taxon>Pseudomonadati</taxon>
        <taxon>Planctomycetota</taxon>
        <taxon>Planctomycetia</taxon>
        <taxon>Planctomycetales</taxon>
        <taxon>Planctomycetaceae</taxon>
        <taxon>Maioricimonas</taxon>
    </lineage>
</organism>
<sequence length="396" mass="44462">MPMRVTVLTAILLWELVPGHGYETDTVRAAEHASAEKLVEELGSRSFPLREESTRRLRDLGEGALPALREALESRRLEVRLRAARLIETIEMTALMERVEVLRQGRVEPDANLPGWTDFRQLVDDADGAGELYYRMVQSEPQLMYLVSQDAEQRRAELEKRCTDLRMPFANHGGSHAGIAPETTATLLFLSCDPRIHASQSAHGCVSSLVLRSEFDQATRDVDIGDALRRLLGAWTIHSTSGSSMQRLTIAAKYELPEGVRVALDVIDDRTRGPQIQYAIFFVAKMGGEEHIAELEALLENDAVLTPRRGRGGSGFTAQIRDAALVALLHMTDQDPDEYGFNRLRPHSQYLFAPNTAGFDSEEDREQALQKWQTWRKQNLRENLPIDSDAIEGFTL</sequence>
<evidence type="ECO:0000313" key="1">
    <source>
        <dbReference type="EMBL" id="QDU39119.1"/>
    </source>
</evidence>
<name>A0A517Z9I7_9PLAN</name>
<dbReference type="InterPro" id="IPR016024">
    <property type="entry name" value="ARM-type_fold"/>
</dbReference>
<gene>
    <name evidence="1" type="ORF">Mal4_34540</name>
</gene>
<dbReference type="Gene3D" id="1.25.10.10">
    <property type="entry name" value="Leucine-rich Repeat Variant"/>
    <property type="match status" value="1"/>
</dbReference>
<dbReference type="SUPFAM" id="SSF48371">
    <property type="entry name" value="ARM repeat"/>
    <property type="match status" value="1"/>
</dbReference>
<dbReference type="Proteomes" id="UP000320496">
    <property type="component" value="Chromosome"/>
</dbReference>
<dbReference type="EMBL" id="CP036275">
    <property type="protein sequence ID" value="QDU39119.1"/>
    <property type="molecule type" value="Genomic_DNA"/>
</dbReference>
<dbReference type="AlphaFoldDB" id="A0A517Z9I7"/>
<evidence type="ECO:0000313" key="2">
    <source>
        <dbReference type="Proteomes" id="UP000320496"/>
    </source>
</evidence>
<keyword evidence="2" id="KW-1185">Reference proteome</keyword>
<dbReference type="KEGG" id="mri:Mal4_34540"/>
<proteinExistence type="predicted"/>
<reference evidence="1 2" key="1">
    <citation type="submission" date="2019-02" db="EMBL/GenBank/DDBJ databases">
        <title>Deep-cultivation of Planctomycetes and their phenomic and genomic characterization uncovers novel biology.</title>
        <authorList>
            <person name="Wiegand S."/>
            <person name="Jogler M."/>
            <person name="Boedeker C."/>
            <person name="Pinto D."/>
            <person name="Vollmers J."/>
            <person name="Rivas-Marin E."/>
            <person name="Kohn T."/>
            <person name="Peeters S.H."/>
            <person name="Heuer A."/>
            <person name="Rast P."/>
            <person name="Oberbeckmann S."/>
            <person name="Bunk B."/>
            <person name="Jeske O."/>
            <person name="Meyerdierks A."/>
            <person name="Storesund J.E."/>
            <person name="Kallscheuer N."/>
            <person name="Luecker S."/>
            <person name="Lage O.M."/>
            <person name="Pohl T."/>
            <person name="Merkel B.J."/>
            <person name="Hornburger P."/>
            <person name="Mueller R.-W."/>
            <person name="Bruemmer F."/>
            <person name="Labrenz M."/>
            <person name="Spormann A.M."/>
            <person name="Op den Camp H."/>
            <person name="Overmann J."/>
            <person name="Amann R."/>
            <person name="Jetten M.S.M."/>
            <person name="Mascher T."/>
            <person name="Medema M.H."/>
            <person name="Devos D.P."/>
            <person name="Kaster A.-K."/>
            <person name="Ovreas L."/>
            <person name="Rohde M."/>
            <person name="Galperin M.Y."/>
            <person name="Jogler C."/>
        </authorList>
    </citation>
    <scope>NUCLEOTIDE SEQUENCE [LARGE SCALE GENOMIC DNA]</scope>
    <source>
        <strain evidence="1 2">Mal4</strain>
    </source>
</reference>
<evidence type="ECO:0008006" key="3">
    <source>
        <dbReference type="Google" id="ProtNLM"/>
    </source>
</evidence>